<keyword evidence="3" id="KW-1185">Reference proteome</keyword>
<evidence type="ECO:0000256" key="1">
    <source>
        <dbReference type="SAM" id="MobiDB-lite"/>
    </source>
</evidence>
<comment type="caution">
    <text evidence="2">The sequence shown here is derived from an EMBL/GenBank/DDBJ whole genome shotgun (WGS) entry which is preliminary data.</text>
</comment>
<dbReference type="Proteomes" id="UP000813385">
    <property type="component" value="Unassembled WGS sequence"/>
</dbReference>
<name>A0A8K0WYV2_9PEZI</name>
<accession>A0A8K0WYV2</accession>
<evidence type="ECO:0000313" key="2">
    <source>
        <dbReference type="EMBL" id="KAH7349832.1"/>
    </source>
</evidence>
<reference evidence="2" key="1">
    <citation type="journal article" date="2021" name="Nat. Commun.">
        <title>Genetic determinants of endophytism in the Arabidopsis root mycobiome.</title>
        <authorList>
            <person name="Mesny F."/>
            <person name="Miyauchi S."/>
            <person name="Thiergart T."/>
            <person name="Pickel B."/>
            <person name="Atanasova L."/>
            <person name="Karlsson M."/>
            <person name="Huettel B."/>
            <person name="Barry K.W."/>
            <person name="Haridas S."/>
            <person name="Chen C."/>
            <person name="Bauer D."/>
            <person name="Andreopoulos W."/>
            <person name="Pangilinan J."/>
            <person name="LaButti K."/>
            <person name="Riley R."/>
            <person name="Lipzen A."/>
            <person name="Clum A."/>
            <person name="Drula E."/>
            <person name="Henrissat B."/>
            <person name="Kohler A."/>
            <person name="Grigoriev I.V."/>
            <person name="Martin F.M."/>
            <person name="Hacquard S."/>
        </authorList>
    </citation>
    <scope>NUCLEOTIDE SEQUENCE</scope>
    <source>
        <strain evidence="2">MPI-CAGE-AT-0016</strain>
    </source>
</reference>
<organism evidence="2 3">
    <name type="scientific">Plectosphaerella cucumerina</name>
    <dbReference type="NCBI Taxonomy" id="40658"/>
    <lineage>
        <taxon>Eukaryota</taxon>
        <taxon>Fungi</taxon>
        <taxon>Dikarya</taxon>
        <taxon>Ascomycota</taxon>
        <taxon>Pezizomycotina</taxon>
        <taxon>Sordariomycetes</taxon>
        <taxon>Hypocreomycetidae</taxon>
        <taxon>Glomerellales</taxon>
        <taxon>Plectosphaerellaceae</taxon>
        <taxon>Plectosphaerella</taxon>
    </lineage>
</organism>
<feature type="region of interest" description="Disordered" evidence="1">
    <location>
        <begin position="187"/>
        <end position="207"/>
    </location>
</feature>
<evidence type="ECO:0000313" key="3">
    <source>
        <dbReference type="Proteomes" id="UP000813385"/>
    </source>
</evidence>
<sequence>MTAIERIWKLSVQSPTCVLSSRGRGLGVMGESGPEMLGFPPTTDGPLRTPPAQVQGSAPSATFSTVGLFFFLLSAANGKLQLPRLGLAESCLCSLDSRCGHGSLGHLPAATGIHPAQAPYCPEPGEHPSGSWTLSGHGWLPLGKRRGHSKVRFWPWARRPVNRCTCTSSPGRSTLVHVGGEKISELRPPAGAGTGSRHDSGCENVHPNTQLRTRNGLLRLVELCLECSFAGRVTKSCK</sequence>
<dbReference type="EMBL" id="JAGPXD010000006">
    <property type="protein sequence ID" value="KAH7349832.1"/>
    <property type="molecule type" value="Genomic_DNA"/>
</dbReference>
<proteinExistence type="predicted"/>
<gene>
    <name evidence="2" type="ORF">B0T11DRAFT_135064</name>
</gene>
<protein>
    <submittedName>
        <fullName evidence="2">Uncharacterized protein</fullName>
    </submittedName>
</protein>
<dbReference type="AlphaFoldDB" id="A0A8K0WYV2"/>